<dbReference type="Gene3D" id="3.40.366.10">
    <property type="entry name" value="Malonyl-Coenzyme A Acyl Carrier Protein, domain 2"/>
    <property type="match status" value="1"/>
</dbReference>
<dbReference type="InterPro" id="IPR001227">
    <property type="entry name" value="Ac_transferase_dom_sf"/>
</dbReference>
<dbReference type="AlphaFoldDB" id="A0A1E3PKS1"/>
<organism evidence="6 7">
    <name type="scientific">Nadsonia fulvescens var. elongata DSM 6958</name>
    <dbReference type="NCBI Taxonomy" id="857566"/>
    <lineage>
        <taxon>Eukaryota</taxon>
        <taxon>Fungi</taxon>
        <taxon>Dikarya</taxon>
        <taxon>Ascomycota</taxon>
        <taxon>Saccharomycotina</taxon>
        <taxon>Dipodascomycetes</taxon>
        <taxon>Dipodascales</taxon>
        <taxon>Dipodascales incertae sedis</taxon>
        <taxon>Nadsonia</taxon>
    </lineage>
</organism>
<dbReference type="Proteomes" id="UP000095009">
    <property type="component" value="Unassembled WGS sequence"/>
</dbReference>
<reference evidence="6 7" key="1">
    <citation type="journal article" date="2016" name="Proc. Natl. Acad. Sci. U.S.A.">
        <title>Comparative genomics of biotechnologically important yeasts.</title>
        <authorList>
            <person name="Riley R."/>
            <person name="Haridas S."/>
            <person name="Wolfe K.H."/>
            <person name="Lopes M.R."/>
            <person name="Hittinger C.T."/>
            <person name="Goeker M."/>
            <person name="Salamov A.A."/>
            <person name="Wisecaver J.H."/>
            <person name="Long T.M."/>
            <person name="Calvey C.H."/>
            <person name="Aerts A.L."/>
            <person name="Barry K.W."/>
            <person name="Choi C."/>
            <person name="Clum A."/>
            <person name="Coughlan A.Y."/>
            <person name="Deshpande S."/>
            <person name="Douglass A.P."/>
            <person name="Hanson S.J."/>
            <person name="Klenk H.-P."/>
            <person name="LaButti K.M."/>
            <person name="Lapidus A."/>
            <person name="Lindquist E.A."/>
            <person name="Lipzen A.M."/>
            <person name="Meier-Kolthoff J.P."/>
            <person name="Ohm R.A."/>
            <person name="Otillar R.P."/>
            <person name="Pangilinan J.L."/>
            <person name="Peng Y."/>
            <person name="Rokas A."/>
            <person name="Rosa C.A."/>
            <person name="Scheuner C."/>
            <person name="Sibirny A.A."/>
            <person name="Slot J.C."/>
            <person name="Stielow J.B."/>
            <person name="Sun H."/>
            <person name="Kurtzman C.P."/>
            <person name="Blackwell M."/>
            <person name="Grigoriev I.V."/>
            <person name="Jeffries T.W."/>
        </authorList>
    </citation>
    <scope>NUCLEOTIDE SEQUENCE [LARGE SCALE GENOMIC DNA]</scope>
    <source>
        <strain evidence="6 7">DSM 6958</strain>
    </source>
</reference>
<evidence type="ECO:0000259" key="5">
    <source>
        <dbReference type="SMART" id="SM00827"/>
    </source>
</evidence>
<dbReference type="STRING" id="857566.A0A1E3PKS1"/>
<dbReference type="PANTHER" id="PTHR42681:SF1">
    <property type="entry name" value="MALONYL-COA-ACYL CARRIER PROTEIN TRANSACYLASE, MITOCHONDRIAL"/>
    <property type="match status" value="1"/>
</dbReference>
<dbReference type="GO" id="GO:0006633">
    <property type="term" value="P:fatty acid biosynthetic process"/>
    <property type="evidence" value="ECO:0007669"/>
    <property type="project" value="TreeGrafter"/>
</dbReference>
<accession>A0A1E3PKS1</accession>
<feature type="domain" description="Malonyl-CoA:ACP transacylase (MAT)" evidence="5">
    <location>
        <begin position="52"/>
        <end position="359"/>
    </location>
</feature>
<dbReference type="GO" id="GO:0005739">
    <property type="term" value="C:mitochondrion"/>
    <property type="evidence" value="ECO:0007669"/>
    <property type="project" value="TreeGrafter"/>
</dbReference>
<dbReference type="InterPro" id="IPR016036">
    <property type="entry name" value="Malonyl_transacylase_ACP-bd"/>
</dbReference>
<dbReference type="InterPro" id="IPR016035">
    <property type="entry name" value="Acyl_Trfase/lysoPLipase"/>
</dbReference>
<dbReference type="OrthoDB" id="541883at2759"/>
<gene>
    <name evidence="6" type="ORF">NADFUDRAFT_83408</name>
</gene>
<proteinExistence type="predicted"/>
<comment type="catalytic activity">
    <reaction evidence="4">
        <text>holo-[ACP] + malonyl-CoA = malonyl-[ACP] + CoA</text>
        <dbReference type="Rhea" id="RHEA:41792"/>
        <dbReference type="Rhea" id="RHEA-COMP:9623"/>
        <dbReference type="Rhea" id="RHEA-COMP:9685"/>
        <dbReference type="ChEBI" id="CHEBI:57287"/>
        <dbReference type="ChEBI" id="CHEBI:57384"/>
        <dbReference type="ChEBI" id="CHEBI:64479"/>
        <dbReference type="ChEBI" id="CHEBI:78449"/>
        <dbReference type="EC" id="2.3.1.39"/>
    </reaction>
</comment>
<evidence type="ECO:0000313" key="6">
    <source>
        <dbReference type="EMBL" id="ODQ65437.1"/>
    </source>
</evidence>
<dbReference type="InterPro" id="IPR014043">
    <property type="entry name" value="Acyl_transferase_dom"/>
</dbReference>
<keyword evidence="3" id="KW-0012">Acyltransferase</keyword>
<dbReference type="EMBL" id="KV454410">
    <property type="protein sequence ID" value="ODQ65437.1"/>
    <property type="molecule type" value="Genomic_DNA"/>
</dbReference>
<evidence type="ECO:0000256" key="3">
    <source>
        <dbReference type="ARBA" id="ARBA00023315"/>
    </source>
</evidence>
<evidence type="ECO:0000256" key="2">
    <source>
        <dbReference type="ARBA" id="ARBA00022679"/>
    </source>
</evidence>
<dbReference type="SUPFAM" id="SSF52151">
    <property type="entry name" value="FabD/lysophospholipase-like"/>
    <property type="match status" value="1"/>
</dbReference>
<dbReference type="SUPFAM" id="SSF55048">
    <property type="entry name" value="Probable ACP-binding domain of malonyl-CoA ACP transacylase"/>
    <property type="match status" value="1"/>
</dbReference>
<evidence type="ECO:0000256" key="1">
    <source>
        <dbReference type="ARBA" id="ARBA00013258"/>
    </source>
</evidence>
<evidence type="ECO:0000256" key="4">
    <source>
        <dbReference type="ARBA" id="ARBA00048462"/>
    </source>
</evidence>
<name>A0A1E3PKS1_9ASCO</name>
<dbReference type="GO" id="GO:0004314">
    <property type="term" value="F:[acyl-carrier-protein] S-malonyltransferase activity"/>
    <property type="evidence" value="ECO:0007669"/>
    <property type="project" value="UniProtKB-EC"/>
</dbReference>
<keyword evidence="2" id="KW-0808">Transferase</keyword>
<protein>
    <recommendedName>
        <fullName evidence="1">[acyl-carrier-protein] S-malonyltransferase</fullName>
        <ecNumber evidence="1">2.3.1.39</ecNumber>
    </recommendedName>
</protein>
<evidence type="ECO:0000313" key="7">
    <source>
        <dbReference type="Proteomes" id="UP000095009"/>
    </source>
</evidence>
<dbReference type="PANTHER" id="PTHR42681">
    <property type="entry name" value="MALONYL-COA-ACYL CARRIER PROTEIN TRANSACYLASE, MITOCHONDRIAL"/>
    <property type="match status" value="1"/>
</dbReference>
<dbReference type="Gene3D" id="3.30.70.250">
    <property type="entry name" value="Malonyl-CoA ACP transacylase, ACP-binding"/>
    <property type="match status" value="1"/>
</dbReference>
<keyword evidence="7" id="KW-1185">Reference proteome</keyword>
<dbReference type="InterPro" id="IPR050858">
    <property type="entry name" value="Mal-CoA-ACP_Trans/PKS_FabD"/>
</dbReference>
<dbReference type="EC" id="2.3.1.39" evidence="1"/>
<sequence>MLKPFQAKYPDIVDPLLDKVKRFGGHGFVDLLMNSSDIGGQSCQDILRKTSNTQPAILATSYIIFSILADIARREGGSRLADVDIRRYMNYFLGHSLGEFTAMTVAGAWSFENGLHTVRKRGLMMEKEMRRIQLTKEISDPTAMYALTIDKKLSSKILSLLEKIAQQSVGKVNIANINSDSQVVLSGYEASIIKAIEGLPHSYGEVAFANDLKDLGIKSRKRAYRATKLDVELPFHSSFFAKLEPEMRSIITDPEHQFTWPAQFDASIVWNKTATDKYPDSVTQPGLPLHISNEAKRGYAISQLSSSCEHTVNWLGSVKYLLGQGVNLFLGVGPGKVLESIINTQIPAEKKSCISVLNFHDPTDFNSSKMETLFKSLYEMKKVY</sequence>
<dbReference type="SMART" id="SM00827">
    <property type="entry name" value="PKS_AT"/>
    <property type="match status" value="1"/>
</dbReference>